<dbReference type="EMBL" id="JBHTHX010000306">
    <property type="protein sequence ID" value="MFD0885176.1"/>
    <property type="molecule type" value="Genomic_DNA"/>
</dbReference>
<name>A0ABW3DMQ9_9ACTN</name>
<feature type="non-terminal residue" evidence="1">
    <location>
        <position position="1"/>
    </location>
</feature>
<dbReference type="Proteomes" id="UP001597024">
    <property type="component" value="Unassembled WGS sequence"/>
</dbReference>
<proteinExistence type="predicted"/>
<protein>
    <submittedName>
        <fullName evidence="1">Uncharacterized protein</fullName>
    </submittedName>
</protein>
<organism evidence="1 2">
    <name type="scientific">Streptosporangium algeriense</name>
    <dbReference type="NCBI Taxonomy" id="1682748"/>
    <lineage>
        <taxon>Bacteria</taxon>
        <taxon>Bacillati</taxon>
        <taxon>Actinomycetota</taxon>
        <taxon>Actinomycetes</taxon>
        <taxon>Streptosporangiales</taxon>
        <taxon>Streptosporangiaceae</taxon>
        <taxon>Streptosporangium</taxon>
    </lineage>
</organism>
<gene>
    <name evidence="1" type="ORF">ACFQ08_11540</name>
</gene>
<sequence length="66" mass="7987">LLRPLLVGTRLRLVRRLGRRRRPLLGPTLWIRLGPILWIRLLRRMHVRTIRRTPDTSPENAGEYRR</sequence>
<evidence type="ECO:0000313" key="1">
    <source>
        <dbReference type="EMBL" id="MFD0885176.1"/>
    </source>
</evidence>
<comment type="caution">
    <text evidence="1">The sequence shown here is derived from an EMBL/GenBank/DDBJ whole genome shotgun (WGS) entry which is preliminary data.</text>
</comment>
<accession>A0ABW3DMQ9</accession>
<keyword evidence="2" id="KW-1185">Reference proteome</keyword>
<reference evidence="2" key="1">
    <citation type="journal article" date="2019" name="Int. J. Syst. Evol. Microbiol.">
        <title>The Global Catalogue of Microorganisms (GCM) 10K type strain sequencing project: providing services to taxonomists for standard genome sequencing and annotation.</title>
        <authorList>
            <consortium name="The Broad Institute Genomics Platform"/>
            <consortium name="The Broad Institute Genome Sequencing Center for Infectious Disease"/>
            <person name="Wu L."/>
            <person name="Ma J."/>
        </authorList>
    </citation>
    <scope>NUCLEOTIDE SEQUENCE [LARGE SCALE GENOMIC DNA]</scope>
    <source>
        <strain evidence="2">CCUG 62974</strain>
    </source>
</reference>
<evidence type="ECO:0000313" key="2">
    <source>
        <dbReference type="Proteomes" id="UP001597024"/>
    </source>
</evidence>